<dbReference type="Pfam" id="PF04151">
    <property type="entry name" value="PPC"/>
    <property type="match status" value="1"/>
</dbReference>
<accession>A0ABT8DN83</accession>
<dbReference type="Gene3D" id="2.60.40.10">
    <property type="entry name" value="Immunoglobulins"/>
    <property type="match status" value="1"/>
</dbReference>
<dbReference type="InterPro" id="IPR007280">
    <property type="entry name" value="Peptidase_C_arc/bac"/>
</dbReference>
<dbReference type="InterPro" id="IPR035986">
    <property type="entry name" value="PKD_dom_sf"/>
</dbReference>
<dbReference type="SMART" id="SM00089">
    <property type="entry name" value="PKD"/>
    <property type="match status" value="1"/>
</dbReference>
<dbReference type="Proteomes" id="UP001228044">
    <property type="component" value="Unassembled WGS sequence"/>
</dbReference>
<name>A0ABT8DN83_9BURK</name>
<reference evidence="4 5" key="1">
    <citation type="submission" date="2023-06" db="EMBL/GenBank/DDBJ databases">
        <title>Pelomonas sp. PFR6 16S ribosomal RNA gene Genome sequencing and assembly.</title>
        <authorList>
            <person name="Woo H."/>
        </authorList>
    </citation>
    <scope>NUCLEOTIDE SEQUENCE [LARGE SCALE GENOMIC DNA]</scope>
    <source>
        <strain evidence="4 5">PFR6</strain>
    </source>
</reference>
<dbReference type="InterPro" id="IPR000601">
    <property type="entry name" value="PKD_dom"/>
</dbReference>
<sequence>MKLNSKLIRPLLLALAAATAAHVSTAHAAPPGTPAAEVVPHRVKRPFPQITLPERQLGGQRALDALGSRLPEVADWYGKSPDEFRALLLNDKRMRLDQRGRLFVVEELDQPLPATPASAASTGLLDGTLAPLDQTFLLHSRAGAKRTIYLNFKGATLTGTAWNGSGGSIIAPPFDTDGLPYSFSQAELERIQYIWQRVAEDYAPFDVDVTTEAVPLELIARAGSTDQVFGTTVVITTRAGVYSCSCGGIAYVGVFDDSSEFYKPALVFYDALGSGNEKYVAEAISHEAGHNMGLSHDGTSTVGYYQGQGSGATGWAPIMGVGYYQPLTQWSKGEYAGANNVQDDYAVMQSNGLPLRADDHGNTPATATVLVATSSGGISTATATGVIERPGDIDMFAFTAAAGAASFKLSPAARSANLDAVLSLRNAAGSVLATANPADALDASLSLTLPAAGTYYLAVQGTGKGDPLSTGYSNYGSLGQYTLSASYPGAAGQAPKAVIAASTLRGTAPLTVNFSGSGSSDADGSVVAYDWNFGDSGSGSGATLAHAYATPGSYSAQLRVTDNSGLSSSSAVTVVVDPAVSVIAMRVSDIAMSLTVNRNGNAQAGAAVKVLGANGLPVVGATVTGNWSGIVSRSGATAVTDASGVARFGSPSTRVRSGSFVFGVTGVSLNGYSYAPATNTETSDSIAR</sequence>
<feature type="chain" id="PRO_5047217493" evidence="2">
    <location>
        <begin position="29"/>
        <end position="688"/>
    </location>
</feature>
<comment type="caution">
    <text evidence="4">The sequence shown here is derived from an EMBL/GenBank/DDBJ whole genome shotgun (WGS) entry which is preliminary data.</text>
</comment>
<dbReference type="RefSeq" id="WP_290357721.1">
    <property type="nucleotide sequence ID" value="NZ_JAUHHC010000001.1"/>
</dbReference>
<feature type="domain" description="PKD" evidence="3">
    <location>
        <begin position="495"/>
        <end position="581"/>
    </location>
</feature>
<dbReference type="Pfam" id="PF18911">
    <property type="entry name" value="PKD_4"/>
    <property type="match status" value="1"/>
</dbReference>
<dbReference type="Pfam" id="PF13582">
    <property type="entry name" value="Reprolysin_3"/>
    <property type="match status" value="1"/>
</dbReference>
<dbReference type="InterPro" id="IPR013783">
    <property type="entry name" value="Ig-like_fold"/>
</dbReference>
<dbReference type="PROSITE" id="PS50093">
    <property type="entry name" value="PKD"/>
    <property type="match status" value="1"/>
</dbReference>
<protein>
    <submittedName>
        <fullName evidence="4">PKD domain-containing protein</fullName>
    </submittedName>
</protein>
<gene>
    <name evidence="4" type="ORF">QWJ38_03895</name>
</gene>
<evidence type="ECO:0000259" key="3">
    <source>
        <dbReference type="PROSITE" id="PS50093"/>
    </source>
</evidence>
<dbReference type="SUPFAM" id="SSF55486">
    <property type="entry name" value="Metalloproteases ('zincins'), catalytic domain"/>
    <property type="match status" value="1"/>
</dbReference>
<dbReference type="Gene3D" id="2.60.120.380">
    <property type="match status" value="1"/>
</dbReference>
<dbReference type="Gene3D" id="3.40.390.10">
    <property type="entry name" value="Collagenase (Catalytic Domain)"/>
    <property type="match status" value="1"/>
</dbReference>
<evidence type="ECO:0000256" key="2">
    <source>
        <dbReference type="SAM" id="SignalP"/>
    </source>
</evidence>
<feature type="signal peptide" evidence="2">
    <location>
        <begin position="1"/>
        <end position="28"/>
    </location>
</feature>
<organism evidence="4 5">
    <name type="scientific">Roseateles violae</name>
    <dbReference type="NCBI Taxonomy" id="3058042"/>
    <lineage>
        <taxon>Bacteria</taxon>
        <taxon>Pseudomonadati</taxon>
        <taxon>Pseudomonadota</taxon>
        <taxon>Betaproteobacteria</taxon>
        <taxon>Burkholderiales</taxon>
        <taxon>Sphaerotilaceae</taxon>
        <taxon>Roseateles</taxon>
    </lineage>
</organism>
<dbReference type="InterPro" id="IPR022409">
    <property type="entry name" value="PKD/Chitinase_dom"/>
</dbReference>
<keyword evidence="2" id="KW-0732">Signal</keyword>
<dbReference type="SUPFAM" id="SSF49299">
    <property type="entry name" value="PKD domain"/>
    <property type="match status" value="1"/>
</dbReference>
<keyword evidence="5" id="KW-1185">Reference proteome</keyword>
<evidence type="ECO:0000313" key="5">
    <source>
        <dbReference type="Proteomes" id="UP001228044"/>
    </source>
</evidence>
<dbReference type="InterPro" id="IPR024079">
    <property type="entry name" value="MetalloPept_cat_dom_sf"/>
</dbReference>
<comment type="cofactor">
    <cofactor evidence="1">
        <name>Ca(2+)</name>
        <dbReference type="ChEBI" id="CHEBI:29108"/>
    </cofactor>
</comment>
<evidence type="ECO:0000313" key="4">
    <source>
        <dbReference type="EMBL" id="MDN3919418.1"/>
    </source>
</evidence>
<evidence type="ECO:0000256" key="1">
    <source>
        <dbReference type="ARBA" id="ARBA00001913"/>
    </source>
</evidence>
<dbReference type="EMBL" id="JAUHHC010000001">
    <property type="protein sequence ID" value="MDN3919418.1"/>
    <property type="molecule type" value="Genomic_DNA"/>
</dbReference>
<proteinExistence type="predicted"/>
<dbReference type="CDD" id="cd00146">
    <property type="entry name" value="PKD"/>
    <property type="match status" value="1"/>
</dbReference>